<dbReference type="AlphaFoldDB" id="A0A846TX24"/>
<sequence length="119" mass="12440">MKNMSDGRCVAEFLAATPMSMRAFMAFCRASALTVRFLDLGVSRETVSSVSAGETLAAVSALDFDALALDEAFFLPFLGPVVGCFRLLWGPGVLLDASLATASTAGVDRSILRGSALTV</sequence>
<name>A0A846TX24_9MICC</name>
<dbReference type="EMBL" id="JAAVUN010000018">
    <property type="protein sequence ID" value="NKE10194.1"/>
    <property type="molecule type" value="Genomic_DNA"/>
</dbReference>
<evidence type="ECO:0000313" key="2">
    <source>
        <dbReference type="Proteomes" id="UP000521379"/>
    </source>
</evidence>
<organism evidence="1 2">
    <name type="scientific">Kocuria subflava</name>
    <dbReference type="NCBI Taxonomy" id="1736139"/>
    <lineage>
        <taxon>Bacteria</taxon>
        <taxon>Bacillati</taxon>
        <taxon>Actinomycetota</taxon>
        <taxon>Actinomycetes</taxon>
        <taxon>Micrococcales</taxon>
        <taxon>Micrococcaceae</taxon>
        <taxon>Kocuria</taxon>
    </lineage>
</organism>
<protein>
    <submittedName>
        <fullName evidence="1">Uncharacterized protein</fullName>
    </submittedName>
</protein>
<gene>
    <name evidence="1" type="ORF">GTW58_09670</name>
</gene>
<dbReference type="Proteomes" id="UP000521379">
    <property type="component" value="Unassembled WGS sequence"/>
</dbReference>
<proteinExistence type="predicted"/>
<dbReference type="RefSeq" id="WP_157980516.1">
    <property type="nucleotide sequence ID" value="NZ_JAAVUN010000018.1"/>
</dbReference>
<accession>A0A846TX24</accession>
<comment type="caution">
    <text evidence="1">The sequence shown here is derived from an EMBL/GenBank/DDBJ whole genome shotgun (WGS) entry which is preliminary data.</text>
</comment>
<evidence type="ECO:0000313" key="1">
    <source>
        <dbReference type="EMBL" id="NKE10194.1"/>
    </source>
</evidence>
<keyword evidence="2" id="KW-1185">Reference proteome</keyword>
<reference evidence="1 2" key="1">
    <citation type="submission" date="2020-02" db="EMBL/GenBank/DDBJ databases">
        <authorList>
            <person name="Sun Q."/>
        </authorList>
    </citation>
    <scope>NUCLEOTIDE SEQUENCE [LARGE SCALE GENOMIC DNA]</scope>
    <source>
        <strain evidence="1 2">YIM 13062</strain>
    </source>
</reference>